<reference evidence="1 2" key="1">
    <citation type="submission" date="2024-05" db="EMBL/GenBank/DDBJ databases">
        <title>Culex pipiens pipiens assembly and annotation.</title>
        <authorList>
            <person name="Alout H."/>
            <person name="Durand T."/>
        </authorList>
    </citation>
    <scope>NUCLEOTIDE SEQUENCE [LARGE SCALE GENOMIC DNA]</scope>
    <source>
        <strain evidence="1">HA-2024</strain>
        <tissue evidence="1">Whole body</tissue>
    </source>
</reference>
<dbReference type="Proteomes" id="UP001562425">
    <property type="component" value="Unassembled WGS sequence"/>
</dbReference>
<proteinExistence type="predicted"/>
<accession>A0ABD1DS26</accession>
<evidence type="ECO:0000313" key="2">
    <source>
        <dbReference type="Proteomes" id="UP001562425"/>
    </source>
</evidence>
<gene>
    <name evidence="1" type="ORF">pipiens_006036</name>
</gene>
<comment type="caution">
    <text evidence="1">The sequence shown here is derived from an EMBL/GenBank/DDBJ whole genome shotgun (WGS) entry which is preliminary data.</text>
</comment>
<keyword evidence="2" id="KW-1185">Reference proteome</keyword>
<name>A0ABD1DS26_CULPP</name>
<protein>
    <submittedName>
        <fullName evidence="1">Uncharacterized protein</fullName>
    </submittedName>
</protein>
<dbReference type="EMBL" id="JBEHCU010002807">
    <property type="protein sequence ID" value="KAL1402558.1"/>
    <property type="molecule type" value="Genomic_DNA"/>
</dbReference>
<evidence type="ECO:0000313" key="1">
    <source>
        <dbReference type="EMBL" id="KAL1402558.1"/>
    </source>
</evidence>
<sequence length="88" mass="9568">MECGNTAVVANENSLLEMPTQESNSLQLPIIHQTPPSPRVALDPHDEPVKEAGQIATVQPGTKQNPCRDGCQGQLYRQDKKGENNPCC</sequence>
<organism evidence="1 2">
    <name type="scientific">Culex pipiens pipiens</name>
    <name type="common">Northern house mosquito</name>
    <dbReference type="NCBI Taxonomy" id="38569"/>
    <lineage>
        <taxon>Eukaryota</taxon>
        <taxon>Metazoa</taxon>
        <taxon>Ecdysozoa</taxon>
        <taxon>Arthropoda</taxon>
        <taxon>Hexapoda</taxon>
        <taxon>Insecta</taxon>
        <taxon>Pterygota</taxon>
        <taxon>Neoptera</taxon>
        <taxon>Endopterygota</taxon>
        <taxon>Diptera</taxon>
        <taxon>Nematocera</taxon>
        <taxon>Culicoidea</taxon>
        <taxon>Culicidae</taxon>
        <taxon>Culicinae</taxon>
        <taxon>Culicini</taxon>
        <taxon>Culex</taxon>
        <taxon>Culex</taxon>
    </lineage>
</organism>
<dbReference type="AlphaFoldDB" id="A0ABD1DS26"/>